<protein>
    <submittedName>
        <fullName evidence="5">Uncharacterized protein</fullName>
    </submittedName>
</protein>
<evidence type="ECO:0000313" key="5">
    <source>
        <dbReference type="EMBL" id="KAF4323925.1"/>
    </source>
</evidence>
<name>A0A8J4SQZ8_9STRA</name>
<evidence type="ECO:0000256" key="4">
    <source>
        <dbReference type="RuleBase" id="RU361187"/>
    </source>
</evidence>
<dbReference type="Gene3D" id="2.115.10.20">
    <property type="entry name" value="Glycosyl hydrolase domain, family 43"/>
    <property type="match status" value="1"/>
</dbReference>
<evidence type="ECO:0000313" key="6">
    <source>
        <dbReference type="Proteomes" id="UP000702964"/>
    </source>
</evidence>
<evidence type="ECO:0000256" key="1">
    <source>
        <dbReference type="ARBA" id="ARBA00009865"/>
    </source>
</evidence>
<dbReference type="Pfam" id="PF04616">
    <property type="entry name" value="Glyco_hydro_43"/>
    <property type="match status" value="1"/>
</dbReference>
<evidence type="ECO:0000256" key="3">
    <source>
        <dbReference type="ARBA" id="ARBA00023295"/>
    </source>
</evidence>
<reference evidence="5" key="2">
    <citation type="submission" date="2020-02" db="EMBL/GenBank/DDBJ databases">
        <authorList>
            <person name="Studholme D.J."/>
        </authorList>
    </citation>
    <scope>NUCLEOTIDE SEQUENCE</scope>
    <source>
        <strain evidence="5">00238/432</strain>
    </source>
</reference>
<keyword evidence="2 4" id="KW-0378">Hydrolase</keyword>
<proteinExistence type="inferred from homology"/>
<dbReference type="AlphaFoldDB" id="A0A8J4SQZ8"/>
<dbReference type="SUPFAM" id="SSF75005">
    <property type="entry name" value="Arabinanase/levansucrase/invertase"/>
    <property type="match status" value="1"/>
</dbReference>
<accession>A0A8J4SQZ8</accession>
<dbReference type="PANTHER" id="PTHR41260">
    <property type="entry name" value="PROTEIN ECSC"/>
    <property type="match status" value="1"/>
</dbReference>
<organism evidence="5 6">
    <name type="scientific">Phytophthora kernoviae 00238/432</name>
    <dbReference type="NCBI Taxonomy" id="1284355"/>
    <lineage>
        <taxon>Eukaryota</taxon>
        <taxon>Sar</taxon>
        <taxon>Stramenopiles</taxon>
        <taxon>Oomycota</taxon>
        <taxon>Peronosporomycetes</taxon>
        <taxon>Peronosporales</taxon>
        <taxon>Peronosporaceae</taxon>
        <taxon>Phytophthora</taxon>
    </lineage>
</organism>
<comment type="caution">
    <text evidence="5">The sequence shown here is derived from an EMBL/GenBank/DDBJ whole genome shotgun (WGS) entry which is preliminary data.</text>
</comment>
<dbReference type="Proteomes" id="UP000702964">
    <property type="component" value="Unassembled WGS sequence"/>
</dbReference>
<sequence>MYVLENDSANPLEGEWVEKGQIRTRWETFALDATTFEHKGIRYLVWAQKDPDIVGNSNLYISEMENPWTLRGEQVMIATPEYDWEIIGFKVNEGAAVLHRNGRIFVGYSASATDYNYCMGLLTADEDADLLDPASWVKSPKPVFQTRPYMDSRETLDRELEQILKWEKGQKDLFIWDKIGRLPFAMLDKVMPKALKQKIGDSLNEVGQYVQNGGRFLVQKKKVAKLLQEEAAKSGYAIKDEHEHMEQDVDAEDTAKIHSVEGLPLEVLDRTADRITDSRTKFAAAQGAATGIGGIVTIAADIPIVMGLSLKVLQEMALCYGYDPDEPQERIFIVKCLQFSSADIVGKKAIIDELSDYDNPDKQVEVISQMQGWREVFNSYSESFGWKKLFQLIPIAGMVFGSVSNKNTIRDVAEAGKMLYKKRLILQRLSQ</sequence>
<dbReference type="InterPro" id="IPR024787">
    <property type="entry name" value="EcsC"/>
</dbReference>
<dbReference type="InterPro" id="IPR006710">
    <property type="entry name" value="Glyco_hydro_43"/>
</dbReference>
<reference evidence="5" key="1">
    <citation type="journal article" date="2015" name="Genom Data">
        <title>Draft genome sequences of Phytophthora kernoviae and Phytophthora ramorum lineage EU2 from Scotland.</title>
        <authorList>
            <person name="Sambles C."/>
            <person name="Schlenzig A."/>
            <person name="O'Neill P."/>
            <person name="Grant M."/>
            <person name="Studholme D.J."/>
        </authorList>
    </citation>
    <scope>NUCLEOTIDE SEQUENCE</scope>
    <source>
        <strain evidence="5">00238/432</strain>
    </source>
</reference>
<dbReference type="EMBL" id="AOFI03000030">
    <property type="protein sequence ID" value="KAF4323925.1"/>
    <property type="molecule type" value="Genomic_DNA"/>
</dbReference>
<dbReference type="GO" id="GO:0004553">
    <property type="term" value="F:hydrolase activity, hydrolyzing O-glycosyl compounds"/>
    <property type="evidence" value="ECO:0007669"/>
    <property type="project" value="InterPro"/>
</dbReference>
<dbReference type="Pfam" id="PF12787">
    <property type="entry name" value="EcsC"/>
    <property type="match status" value="1"/>
</dbReference>
<dbReference type="PANTHER" id="PTHR41260:SF1">
    <property type="entry name" value="PROTEIN ECSC"/>
    <property type="match status" value="1"/>
</dbReference>
<dbReference type="InterPro" id="IPR023296">
    <property type="entry name" value="Glyco_hydro_beta-prop_sf"/>
</dbReference>
<keyword evidence="3 4" id="KW-0326">Glycosidase</keyword>
<evidence type="ECO:0000256" key="2">
    <source>
        <dbReference type="ARBA" id="ARBA00022801"/>
    </source>
</evidence>
<comment type="similarity">
    <text evidence="1 4">Belongs to the glycosyl hydrolase 43 family.</text>
</comment>
<dbReference type="GO" id="GO:0005975">
    <property type="term" value="P:carbohydrate metabolic process"/>
    <property type="evidence" value="ECO:0007669"/>
    <property type="project" value="InterPro"/>
</dbReference>
<gene>
    <name evidence="5" type="ORF">G195_001880</name>
</gene>